<protein>
    <submittedName>
        <fullName evidence="2">Uncharacterized protein</fullName>
    </submittedName>
</protein>
<accession>A0ABD3GQB3</accession>
<dbReference type="AlphaFoldDB" id="A0ABD3GQB3"/>
<organism evidence="2 3">
    <name type="scientific">Riccia sorocarpa</name>
    <dbReference type="NCBI Taxonomy" id="122646"/>
    <lineage>
        <taxon>Eukaryota</taxon>
        <taxon>Viridiplantae</taxon>
        <taxon>Streptophyta</taxon>
        <taxon>Embryophyta</taxon>
        <taxon>Marchantiophyta</taxon>
        <taxon>Marchantiopsida</taxon>
        <taxon>Marchantiidae</taxon>
        <taxon>Marchantiales</taxon>
        <taxon>Ricciaceae</taxon>
        <taxon>Riccia</taxon>
    </lineage>
</organism>
<proteinExistence type="predicted"/>
<evidence type="ECO:0000313" key="2">
    <source>
        <dbReference type="EMBL" id="KAL3679339.1"/>
    </source>
</evidence>
<dbReference type="Proteomes" id="UP001633002">
    <property type="component" value="Unassembled WGS sequence"/>
</dbReference>
<gene>
    <name evidence="2" type="ORF">R1sor_022295</name>
</gene>
<evidence type="ECO:0000313" key="3">
    <source>
        <dbReference type="Proteomes" id="UP001633002"/>
    </source>
</evidence>
<keyword evidence="3" id="KW-1185">Reference proteome</keyword>
<sequence length="192" mass="20893">MDMADAYDRYNAICLFSASNILFQECNRPHHDVRLVFADDGADVGDRQEAGTEVHAAAAAEADDEATIKRPSDDTSTEVLSGGDGSMHTSPASTELQHEEENDGDDGVQETTYTSLNDPSKESDADEDFFNALQRNKKSSRQELEATAPKIQKDLCSFLKDIPGCEPASPVAASPVTRFVSRKFTPAVRFVS</sequence>
<reference evidence="2 3" key="1">
    <citation type="submission" date="2024-09" db="EMBL/GenBank/DDBJ databases">
        <title>Chromosome-scale assembly of Riccia sorocarpa.</title>
        <authorList>
            <person name="Paukszto L."/>
        </authorList>
    </citation>
    <scope>NUCLEOTIDE SEQUENCE [LARGE SCALE GENOMIC DNA]</scope>
    <source>
        <strain evidence="2">LP-2024</strain>
        <tissue evidence="2">Aerial parts of the thallus</tissue>
    </source>
</reference>
<feature type="compositionally biased region" description="Acidic residues" evidence="1">
    <location>
        <begin position="98"/>
        <end position="108"/>
    </location>
</feature>
<comment type="caution">
    <text evidence="2">The sequence shown here is derived from an EMBL/GenBank/DDBJ whole genome shotgun (WGS) entry which is preliminary data.</text>
</comment>
<feature type="compositionally biased region" description="Polar residues" evidence="1">
    <location>
        <begin position="109"/>
        <end position="118"/>
    </location>
</feature>
<feature type="region of interest" description="Disordered" evidence="1">
    <location>
        <begin position="55"/>
        <end position="125"/>
    </location>
</feature>
<dbReference type="EMBL" id="JBJQOH010000007">
    <property type="protein sequence ID" value="KAL3679339.1"/>
    <property type="molecule type" value="Genomic_DNA"/>
</dbReference>
<name>A0ABD3GQB3_9MARC</name>
<evidence type="ECO:0000256" key="1">
    <source>
        <dbReference type="SAM" id="MobiDB-lite"/>
    </source>
</evidence>